<dbReference type="Proteomes" id="UP001642483">
    <property type="component" value="Unassembled WGS sequence"/>
</dbReference>
<proteinExistence type="predicted"/>
<comment type="caution">
    <text evidence="2">The sequence shown here is derived from an EMBL/GenBank/DDBJ whole genome shotgun (WGS) entry which is preliminary data.</text>
</comment>
<keyword evidence="1" id="KW-0732">Signal</keyword>
<evidence type="ECO:0000313" key="2">
    <source>
        <dbReference type="EMBL" id="CAK8671770.1"/>
    </source>
</evidence>
<sequence>MQGQRSPPSIGPPGAALIKIAFLCITAQACPLEWDSHGNPMGNVPWDGMGWNSTNCNSHGIENLLNEHSDSEYEYQ</sequence>
<reference evidence="2 3" key="1">
    <citation type="submission" date="2024-02" db="EMBL/GenBank/DDBJ databases">
        <authorList>
            <person name="Daric V."/>
            <person name="Darras S."/>
        </authorList>
    </citation>
    <scope>NUCLEOTIDE SEQUENCE [LARGE SCALE GENOMIC DNA]</scope>
</reference>
<evidence type="ECO:0000256" key="1">
    <source>
        <dbReference type="SAM" id="SignalP"/>
    </source>
</evidence>
<keyword evidence="3" id="KW-1185">Reference proteome</keyword>
<dbReference type="EMBL" id="CAWYQH010000001">
    <property type="protein sequence ID" value="CAK8671770.1"/>
    <property type="molecule type" value="Genomic_DNA"/>
</dbReference>
<accession>A0ABP0EWG8</accession>
<organism evidence="2 3">
    <name type="scientific">Clavelina lepadiformis</name>
    <name type="common">Light-bulb sea squirt</name>
    <name type="synonym">Ascidia lepadiformis</name>
    <dbReference type="NCBI Taxonomy" id="159417"/>
    <lineage>
        <taxon>Eukaryota</taxon>
        <taxon>Metazoa</taxon>
        <taxon>Chordata</taxon>
        <taxon>Tunicata</taxon>
        <taxon>Ascidiacea</taxon>
        <taxon>Aplousobranchia</taxon>
        <taxon>Clavelinidae</taxon>
        <taxon>Clavelina</taxon>
    </lineage>
</organism>
<feature type="chain" id="PRO_5045986811" evidence="1">
    <location>
        <begin position="30"/>
        <end position="76"/>
    </location>
</feature>
<dbReference type="PROSITE" id="PS51257">
    <property type="entry name" value="PROKAR_LIPOPROTEIN"/>
    <property type="match status" value="1"/>
</dbReference>
<gene>
    <name evidence="2" type="ORF">CVLEPA_LOCUS810</name>
</gene>
<protein>
    <submittedName>
        <fullName evidence="2">Uncharacterized protein</fullName>
    </submittedName>
</protein>
<feature type="signal peptide" evidence="1">
    <location>
        <begin position="1"/>
        <end position="29"/>
    </location>
</feature>
<name>A0ABP0EWG8_CLALP</name>
<evidence type="ECO:0000313" key="3">
    <source>
        <dbReference type="Proteomes" id="UP001642483"/>
    </source>
</evidence>